<evidence type="ECO:0000256" key="2">
    <source>
        <dbReference type="SAM" id="MobiDB-lite"/>
    </source>
</evidence>
<evidence type="ECO:0000313" key="5">
    <source>
        <dbReference type="Proteomes" id="UP000078546"/>
    </source>
</evidence>
<evidence type="ECO:0000313" key="6">
    <source>
        <dbReference type="Proteomes" id="UP000078560"/>
    </source>
</evidence>
<evidence type="ECO:0000313" key="3">
    <source>
        <dbReference type="EMBL" id="SBS83913.1"/>
    </source>
</evidence>
<feature type="coiled-coil region" evidence="1">
    <location>
        <begin position="117"/>
        <end position="151"/>
    </location>
</feature>
<protein>
    <submittedName>
        <fullName evidence="4">Uncharacterized protein</fullName>
    </submittedName>
</protein>
<accession>A0A1A8WKS8</accession>
<feature type="coiled-coil region" evidence="1">
    <location>
        <begin position="65"/>
        <end position="92"/>
    </location>
</feature>
<feature type="compositionally biased region" description="Polar residues" evidence="2">
    <location>
        <begin position="203"/>
        <end position="220"/>
    </location>
</feature>
<proteinExistence type="predicted"/>
<dbReference type="EMBL" id="FLQV01000394">
    <property type="protein sequence ID" value="SBS91867.1"/>
    <property type="molecule type" value="Genomic_DNA"/>
</dbReference>
<dbReference type="Proteomes" id="UP000078560">
    <property type="component" value="Unassembled WGS sequence"/>
</dbReference>
<evidence type="ECO:0000313" key="4">
    <source>
        <dbReference type="EMBL" id="SBS91867.1"/>
    </source>
</evidence>
<feature type="region of interest" description="Disordered" evidence="2">
    <location>
        <begin position="203"/>
        <end position="252"/>
    </location>
</feature>
<organism evidence="4 5">
    <name type="scientific">Plasmodium ovale curtisi</name>
    <dbReference type="NCBI Taxonomy" id="864141"/>
    <lineage>
        <taxon>Eukaryota</taxon>
        <taxon>Sar</taxon>
        <taxon>Alveolata</taxon>
        <taxon>Apicomplexa</taxon>
        <taxon>Aconoidasida</taxon>
        <taxon>Haemosporida</taxon>
        <taxon>Plasmodiidae</taxon>
        <taxon>Plasmodium</taxon>
        <taxon>Plasmodium (Plasmodium)</taxon>
    </lineage>
</organism>
<reference evidence="5 6" key="1">
    <citation type="submission" date="2016-05" db="EMBL/GenBank/DDBJ databases">
        <authorList>
            <person name="Naeem Raeece"/>
        </authorList>
    </citation>
    <scope>NUCLEOTIDE SEQUENCE [LARGE SCALE GENOMIC DNA]</scope>
</reference>
<name>A0A1A8WKS8_PLAOA</name>
<feature type="compositionally biased region" description="Basic and acidic residues" evidence="2">
    <location>
        <begin position="226"/>
        <end position="248"/>
    </location>
</feature>
<keyword evidence="1" id="KW-0175">Coiled coil</keyword>
<sequence length="483" mass="56138">MKREFFNLIYLKVRYRNKQEKRRKIRATVTTYSPTRVLGEKMRGEKETCNRQAKIEKRHILDMLKENDCETLEELKNLINFLNSENKRLHSMNVENLKRINILGVRVKTLESITKGYDQYCENRKSYKCKLKELTNKVNELMSYAKDKEVEYSKMAKEHEIYFKNLYLNLNKIIESIIPSNDGSTSPRGSFIEKNEKVFSCNTAKNNEPPSSSRSATCASDASYGKIDDRDGRGTEEEPGYHTKRETQDEAELPSKLFSSVHNLLLNKSGKKKERERCNKKIEKIKSLRASYENVDNEVLSSGNSNFEKENNFAINSKHKTAIGNSPKRSFYAQIGKKENAINFEDENEESTNLFENTLSTDEKNTNQKKLNKLETQKKVNKIVDYNADIKKRLNNLLDDIGKVENDKKRNTTVRKNNLNKGINSKSNIIDILNNKVNITSLERIESSTPKYVKYNTIHREIMNPRQHFSNQNKSSIDHIICL</sequence>
<dbReference type="AlphaFoldDB" id="A0A1A8WKS8"/>
<reference evidence="4" key="2">
    <citation type="submission" date="2016-05" db="EMBL/GenBank/DDBJ databases">
        <authorList>
            <person name="Lavstsen T."/>
            <person name="Jespersen J.S."/>
        </authorList>
    </citation>
    <scope>NUCLEOTIDE SEQUENCE [LARGE SCALE GENOMIC DNA]</scope>
</reference>
<dbReference type="EMBL" id="FLQU01000319">
    <property type="protein sequence ID" value="SBS83913.1"/>
    <property type="molecule type" value="Genomic_DNA"/>
</dbReference>
<dbReference type="Proteomes" id="UP000078546">
    <property type="component" value="Unassembled WGS sequence"/>
</dbReference>
<gene>
    <name evidence="4" type="ORF">POVCU1_021310</name>
    <name evidence="3" type="ORF">POVCU2_0023500</name>
</gene>
<evidence type="ECO:0000256" key="1">
    <source>
        <dbReference type="SAM" id="Coils"/>
    </source>
</evidence>